<keyword evidence="1" id="KW-0472">Membrane</keyword>
<gene>
    <name evidence="2" type="primary">CSON008949</name>
</gene>
<protein>
    <submittedName>
        <fullName evidence="2">CSON008949 protein</fullName>
    </submittedName>
</protein>
<proteinExistence type="predicted"/>
<dbReference type="EMBL" id="UFQS01000344">
    <property type="protein sequence ID" value="SSX03036.1"/>
    <property type="molecule type" value="Genomic_DNA"/>
</dbReference>
<dbReference type="AlphaFoldDB" id="A0A336KDV3"/>
<dbReference type="EMBL" id="UFQT01000344">
    <property type="protein sequence ID" value="SSX23402.1"/>
    <property type="molecule type" value="Genomic_DNA"/>
</dbReference>
<accession>A0A336KDV3</accession>
<reference evidence="3" key="2">
    <citation type="submission" date="2018-07" db="EMBL/GenBank/DDBJ databases">
        <authorList>
            <person name="Quirk P.G."/>
            <person name="Krulwich T.A."/>
        </authorList>
    </citation>
    <scope>NUCLEOTIDE SEQUENCE</scope>
</reference>
<organism evidence="2">
    <name type="scientific">Culicoides sonorensis</name>
    <name type="common">Biting midge</name>
    <dbReference type="NCBI Taxonomy" id="179676"/>
    <lineage>
        <taxon>Eukaryota</taxon>
        <taxon>Metazoa</taxon>
        <taxon>Ecdysozoa</taxon>
        <taxon>Arthropoda</taxon>
        <taxon>Hexapoda</taxon>
        <taxon>Insecta</taxon>
        <taxon>Pterygota</taxon>
        <taxon>Neoptera</taxon>
        <taxon>Endopterygota</taxon>
        <taxon>Diptera</taxon>
        <taxon>Nematocera</taxon>
        <taxon>Chironomoidea</taxon>
        <taxon>Ceratopogonidae</taxon>
        <taxon>Ceratopogoninae</taxon>
        <taxon>Culicoides</taxon>
        <taxon>Monoculicoides</taxon>
    </lineage>
</organism>
<sequence length="104" mass="12452">MEIKFKALIRNLLYKCKDEAVLSNERKTKLKLIDLGVLKLLGNCLTLNWDFMNRKDSMNMVSKKSSNDKHILKNIWDLFIFLFIRVILILYQIHFTQHYDDDES</sequence>
<evidence type="ECO:0000313" key="2">
    <source>
        <dbReference type="EMBL" id="SSX03036.1"/>
    </source>
</evidence>
<name>A0A336KDV3_CULSO</name>
<keyword evidence="1" id="KW-1133">Transmembrane helix</keyword>
<feature type="transmembrane region" description="Helical" evidence="1">
    <location>
        <begin position="75"/>
        <end position="94"/>
    </location>
</feature>
<evidence type="ECO:0000256" key="1">
    <source>
        <dbReference type="SAM" id="Phobius"/>
    </source>
</evidence>
<dbReference type="VEuPathDB" id="VectorBase:CSON008949"/>
<keyword evidence="1" id="KW-0812">Transmembrane</keyword>
<reference evidence="2" key="1">
    <citation type="submission" date="2018-04" db="EMBL/GenBank/DDBJ databases">
        <authorList>
            <person name="Go L.Y."/>
            <person name="Mitchell J.A."/>
        </authorList>
    </citation>
    <scope>NUCLEOTIDE SEQUENCE</scope>
    <source>
        <tissue evidence="2">Whole organism</tissue>
    </source>
</reference>
<evidence type="ECO:0000313" key="3">
    <source>
        <dbReference type="EMBL" id="SSX23402.1"/>
    </source>
</evidence>